<keyword evidence="2 3" id="KW-0961">Cell wall biogenesis/degradation</keyword>
<name>M1PKD2_DESSD</name>
<evidence type="ECO:0000256" key="2">
    <source>
        <dbReference type="ARBA" id="ARBA00023316"/>
    </source>
</evidence>
<dbReference type="Pfam" id="PF01476">
    <property type="entry name" value="LysM"/>
    <property type="match status" value="2"/>
</dbReference>
<dbReference type="InterPro" id="IPR034718">
    <property type="entry name" value="RlpA"/>
</dbReference>
<evidence type="ECO:0000256" key="4">
    <source>
        <dbReference type="RuleBase" id="RU003495"/>
    </source>
</evidence>
<evidence type="ECO:0000256" key="3">
    <source>
        <dbReference type="HAMAP-Rule" id="MF_02071"/>
    </source>
</evidence>
<reference evidence="7" key="1">
    <citation type="journal article" date="2013" name="Stand. Genomic Sci.">
        <title>Complete genome sequence of Desulfocapsa sulfexigens, a marine deltaproteobacterium specialized in disproportionating inorganic sulfur compounds.</title>
        <authorList>
            <person name="Finster K.W."/>
            <person name="Kjeldsen K.U."/>
            <person name="Kube M."/>
            <person name="Reinhardt R."/>
            <person name="Mussmann M."/>
            <person name="Amann R."/>
            <person name="Schreiber L."/>
        </authorList>
    </citation>
    <scope>NUCLEOTIDE SEQUENCE [LARGE SCALE GENOMIC DNA]</scope>
    <source>
        <strain evidence="7">DSM 10523 / SB164P1</strain>
    </source>
</reference>
<evidence type="ECO:0000313" key="6">
    <source>
        <dbReference type="EMBL" id="AGF76951.1"/>
    </source>
</evidence>
<dbReference type="NCBIfam" id="TIGR00413">
    <property type="entry name" value="rlpA"/>
    <property type="match status" value="1"/>
</dbReference>
<dbReference type="InterPro" id="IPR036908">
    <property type="entry name" value="RlpA-like_sf"/>
</dbReference>
<dbReference type="HOGENOM" id="CLU_1084740_0_0_7"/>
<dbReference type="eggNOG" id="COG0797">
    <property type="taxonomic scope" value="Bacteria"/>
</dbReference>
<feature type="domain" description="LysM" evidence="5">
    <location>
        <begin position="110"/>
        <end position="155"/>
    </location>
</feature>
<dbReference type="KEGG" id="dsf:UWK_00366"/>
<dbReference type="SMART" id="SM00257">
    <property type="entry name" value="LysM"/>
    <property type="match status" value="2"/>
</dbReference>
<protein>
    <recommendedName>
        <fullName evidence="3">Probable endolytic peptidoglycan transglycosylase RlpA</fullName>
        <ecNumber evidence="3">4.2.2.-</ecNumber>
    </recommendedName>
</protein>
<dbReference type="RefSeq" id="WP_015402649.1">
    <property type="nucleotide sequence ID" value="NC_020304.1"/>
</dbReference>
<dbReference type="InterPro" id="IPR018392">
    <property type="entry name" value="LysM"/>
</dbReference>
<keyword evidence="6" id="KW-0449">Lipoprotein</keyword>
<organism evidence="6 7">
    <name type="scientific">Desulfocapsa sulfexigens (strain DSM 10523 / SB164P1)</name>
    <dbReference type="NCBI Taxonomy" id="1167006"/>
    <lineage>
        <taxon>Bacteria</taxon>
        <taxon>Pseudomonadati</taxon>
        <taxon>Thermodesulfobacteriota</taxon>
        <taxon>Desulfobulbia</taxon>
        <taxon>Desulfobulbales</taxon>
        <taxon>Desulfocapsaceae</taxon>
        <taxon>Desulfocapsa</taxon>
    </lineage>
</organism>
<dbReference type="eggNOG" id="COG1388">
    <property type="taxonomic scope" value="Bacteria"/>
</dbReference>
<dbReference type="AlphaFoldDB" id="M1PKD2"/>
<sequence length="256" mass="28455">MLEYQVQKGDTITEVTRRLNTNWETLRKNNPDAIGRSTKNGNWFLKEGSIIGSENSFAKSLQYAEQQQRQEIAAANPISIPRANSKIVFPIPQPPPSTPLQEVEKQGRIVEHTIQEGETLWGLAVKKYHVHVKDIMADNGISDPTTLQIGQTIKIRLPESSGEEPVVASWYGQDFHGKPMANGDIYDMHAATIAHKEMPLGTRVELKNTETGEKVRAVVTDRGPYIDGRDVDLSYGLAKKLSLVEQGVGSLVMRVL</sequence>
<dbReference type="SUPFAM" id="SSF54106">
    <property type="entry name" value="LysM domain"/>
    <property type="match status" value="1"/>
</dbReference>
<dbReference type="GO" id="GO:0071555">
    <property type="term" value="P:cell wall organization"/>
    <property type="evidence" value="ECO:0007669"/>
    <property type="project" value="UniProtKB-KW"/>
</dbReference>
<comment type="function">
    <text evidence="3">Lytic transglycosylase with a strong preference for naked glycan strands that lack stem peptides.</text>
</comment>
<accession>M1PKD2</accession>
<dbReference type="STRING" id="1167006.UWK_00366"/>
<proteinExistence type="inferred from homology"/>
<keyword evidence="1 3" id="KW-0456">Lyase</keyword>
<dbReference type="SUPFAM" id="SSF50685">
    <property type="entry name" value="Barwin-like endoglucanases"/>
    <property type="match status" value="1"/>
</dbReference>
<evidence type="ECO:0000313" key="7">
    <source>
        <dbReference type="Proteomes" id="UP000011721"/>
    </source>
</evidence>
<dbReference type="PANTHER" id="PTHR34183">
    <property type="entry name" value="ENDOLYTIC PEPTIDOGLYCAN TRANSGLYCOSYLASE RLPA"/>
    <property type="match status" value="1"/>
</dbReference>
<keyword evidence="7" id="KW-1185">Reference proteome</keyword>
<dbReference type="Gene3D" id="2.40.40.10">
    <property type="entry name" value="RlpA-like domain"/>
    <property type="match status" value="1"/>
</dbReference>
<dbReference type="OrthoDB" id="9779128at2"/>
<dbReference type="InterPro" id="IPR036779">
    <property type="entry name" value="LysM_dom_sf"/>
</dbReference>
<dbReference type="PANTHER" id="PTHR34183:SF1">
    <property type="entry name" value="ENDOLYTIC PEPTIDOGLYCAN TRANSGLYCOSYLASE RLPA"/>
    <property type="match status" value="1"/>
</dbReference>
<dbReference type="GO" id="GO:0000270">
    <property type="term" value="P:peptidoglycan metabolic process"/>
    <property type="evidence" value="ECO:0007669"/>
    <property type="project" value="UniProtKB-UniRule"/>
</dbReference>
<dbReference type="GO" id="GO:0008932">
    <property type="term" value="F:lytic endotransglycosylase activity"/>
    <property type="evidence" value="ECO:0007669"/>
    <property type="project" value="UniProtKB-UniRule"/>
</dbReference>
<dbReference type="CDD" id="cd00118">
    <property type="entry name" value="LysM"/>
    <property type="match status" value="2"/>
</dbReference>
<dbReference type="PROSITE" id="PS51782">
    <property type="entry name" value="LYSM"/>
    <property type="match status" value="1"/>
</dbReference>
<dbReference type="InterPro" id="IPR009009">
    <property type="entry name" value="RlpA-like_DPBB"/>
</dbReference>
<dbReference type="CDD" id="cd22268">
    <property type="entry name" value="DPBB_RlpA-like"/>
    <property type="match status" value="1"/>
</dbReference>
<comment type="similarity">
    <text evidence="3 4">Belongs to the RlpA family.</text>
</comment>
<dbReference type="Pfam" id="PF03330">
    <property type="entry name" value="DPBB_1"/>
    <property type="match status" value="1"/>
</dbReference>
<dbReference type="Gene3D" id="3.10.350.10">
    <property type="entry name" value="LysM domain"/>
    <property type="match status" value="1"/>
</dbReference>
<dbReference type="Proteomes" id="UP000011721">
    <property type="component" value="Chromosome"/>
</dbReference>
<dbReference type="HAMAP" id="MF_02071">
    <property type="entry name" value="RlpA"/>
    <property type="match status" value="1"/>
</dbReference>
<gene>
    <name evidence="3" type="primary">rlpA</name>
    <name evidence="6" type="ordered locus">UWK_00366</name>
</gene>
<dbReference type="EC" id="4.2.2.-" evidence="3"/>
<dbReference type="InterPro" id="IPR012997">
    <property type="entry name" value="RplA"/>
</dbReference>
<evidence type="ECO:0000259" key="5">
    <source>
        <dbReference type="PROSITE" id="PS51782"/>
    </source>
</evidence>
<dbReference type="EMBL" id="CP003985">
    <property type="protein sequence ID" value="AGF76951.1"/>
    <property type="molecule type" value="Genomic_DNA"/>
</dbReference>
<evidence type="ECO:0000256" key="1">
    <source>
        <dbReference type="ARBA" id="ARBA00023239"/>
    </source>
</evidence>